<evidence type="ECO:0000313" key="4">
    <source>
        <dbReference type="Proteomes" id="UP000614469"/>
    </source>
</evidence>
<accession>A0A8J6TEA9</accession>
<reference evidence="3 4" key="1">
    <citation type="submission" date="2020-08" db="EMBL/GenBank/DDBJ databases">
        <title>Bridging the membrane lipid divide: bacteria of the FCB group superphylum have the potential to synthesize archaeal ether lipids.</title>
        <authorList>
            <person name="Villanueva L."/>
            <person name="Von Meijenfeldt F.A.B."/>
            <person name="Westbye A.B."/>
            <person name="Yadav S."/>
            <person name="Hopmans E.C."/>
            <person name="Dutilh B.E."/>
            <person name="Sinninghe Damste J.S."/>
        </authorList>
    </citation>
    <scope>NUCLEOTIDE SEQUENCE [LARGE SCALE GENOMIC DNA]</scope>
    <source>
        <strain evidence="3">NIOZ-UU36</strain>
    </source>
</reference>
<dbReference type="PANTHER" id="PTHR30336">
    <property type="entry name" value="INNER MEMBRANE PROTEIN, PROBABLE PERMEASE"/>
    <property type="match status" value="1"/>
</dbReference>
<feature type="domain" description="DUF218" evidence="2">
    <location>
        <begin position="44"/>
        <end position="158"/>
    </location>
</feature>
<dbReference type="Proteomes" id="UP000614469">
    <property type="component" value="Unassembled WGS sequence"/>
</dbReference>
<keyword evidence="1" id="KW-0812">Transmembrane</keyword>
<protein>
    <submittedName>
        <fullName evidence="3">YdcF family protein</fullName>
    </submittedName>
</protein>
<evidence type="ECO:0000256" key="1">
    <source>
        <dbReference type="SAM" id="Phobius"/>
    </source>
</evidence>
<gene>
    <name evidence="3" type="ORF">H8E29_06690</name>
</gene>
<feature type="transmembrane region" description="Helical" evidence="1">
    <location>
        <begin position="6"/>
        <end position="25"/>
    </location>
</feature>
<dbReference type="AlphaFoldDB" id="A0A8J6TEA9"/>
<name>A0A8J6TEA9_9CHLR</name>
<dbReference type="GO" id="GO:0005886">
    <property type="term" value="C:plasma membrane"/>
    <property type="evidence" value="ECO:0007669"/>
    <property type="project" value="TreeGrafter"/>
</dbReference>
<organism evidence="3 4">
    <name type="scientific">Candidatus Desulfolinea nitratireducens</name>
    <dbReference type="NCBI Taxonomy" id="2841698"/>
    <lineage>
        <taxon>Bacteria</taxon>
        <taxon>Bacillati</taxon>
        <taxon>Chloroflexota</taxon>
        <taxon>Anaerolineae</taxon>
        <taxon>Anaerolineales</taxon>
        <taxon>Anaerolineales incertae sedis</taxon>
        <taxon>Candidatus Desulfolinea</taxon>
    </lineage>
</organism>
<dbReference type="EMBL" id="JACNJN010000085">
    <property type="protein sequence ID" value="MBC8334931.1"/>
    <property type="molecule type" value="Genomic_DNA"/>
</dbReference>
<dbReference type="Pfam" id="PF02698">
    <property type="entry name" value="DUF218"/>
    <property type="match status" value="1"/>
</dbReference>
<dbReference type="InterPro" id="IPR051599">
    <property type="entry name" value="Cell_Envelope_Assoc"/>
</dbReference>
<proteinExistence type="predicted"/>
<evidence type="ECO:0000313" key="3">
    <source>
        <dbReference type="EMBL" id="MBC8334931.1"/>
    </source>
</evidence>
<evidence type="ECO:0000259" key="2">
    <source>
        <dbReference type="Pfam" id="PF02698"/>
    </source>
</evidence>
<dbReference type="InterPro" id="IPR003848">
    <property type="entry name" value="DUF218"/>
</dbReference>
<keyword evidence="1" id="KW-0472">Membrane</keyword>
<sequence>MLIFKLLFILGISGAIILLIARLITAIHSKGRVYSVEDIPAERAAIVFGAGLWRDGSPTPVLRDRVQAASELYFQGKVEKLLLSGDNRFADYDEPSAMKNYALGLGVPEEVIILDFAGRRTYDTCYRAKEIFGLESAILVTQEFHLSRALYICDALGISSKGINADRRTYRKFSRGYWNLRESLATISALWDVHVIHPIPVLGDFEPIFPEE</sequence>
<dbReference type="CDD" id="cd06259">
    <property type="entry name" value="YdcF-like"/>
    <property type="match status" value="1"/>
</dbReference>
<keyword evidence="1" id="KW-1133">Transmembrane helix</keyword>
<dbReference type="PANTHER" id="PTHR30336:SF6">
    <property type="entry name" value="INTEGRAL MEMBRANE PROTEIN"/>
    <property type="match status" value="1"/>
</dbReference>
<comment type="caution">
    <text evidence="3">The sequence shown here is derived from an EMBL/GenBank/DDBJ whole genome shotgun (WGS) entry which is preliminary data.</text>
</comment>